<evidence type="ECO:0000313" key="4">
    <source>
        <dbReference type="WBParaSite" id="TCLT_0000995401-mRNA-1"/>
    </source>
</evidence>
<evidence type="ECO:0000256" key="1">
    <source>
        <dbReference type="SAM" id="MobiDB-lite"/>
    </source>
</evidence>
<feature type="region of interest" description="Disordered" evidence="1">
    <location>
        <begin position="44"/>
        <end position="84"/>
    </location>
</feature>
<sequence length="215" mass="24300">MNREEEEMLQKQFETKKKNAVWSCTQDIYQKFEKKMEDERRKIASGTIVENNGKANEAAKSSVKDIEEPTASLPEPGTRNPSWPGEVLKAVLDRFGGCREGDGPSFVPSFCEKKVTKEESFSQNVETEEIRELWATISVQNNYADLLGWGGTKPIVLQRHDVSDSKDVPNKGSDFRPITCMSNLYKCKRAGTFEPGGMPRMKTSNLPRGMTLEKR</sequence>
<dbReference type="Proteomes" id="UP000276776">
    <property type="component" value="Unassembled WGS sequence"/>
</dbReference>
<organism evidence="4">
    <name type="scientific">Thelazia callipaeda</name>
    <name type="common">Oriental eyeworm</name>
    <name type="synonym">Parasitic nematode</name>
    <dbReference type="NCBI Taxonomy" id="103827"/>
    <lineage>
        <taxon>Eukaryota</taxon>
        <taxon>Metazoa</taxon>
        <taxon>Ecdysozoa</taxon>
        <taxon>Nematoda</taxon>
        <taxon>Chromadorea</taxon>
        <taxon>Rhabditida</taxon>
        <taxon>Spirurina</taxon>
        <taxon>Spiruromorpha</taxon>
        <taxon>Thelazioidea</taxon>
        <taxon>Thelaziidae</taxon>
        <taxon>Thelazia</taxon>
    </lineage>
</organism>
<dbReference type="EMBL" id="UYYF01004923">
    <property type="protein sequence ID" value="VDN07611.1"/>
    <property type="molecule type" value="Genomic_DNA"/>
</dbReference>
<evidence type="ECO:0000313" key="2">
    <source>
        <dbReference type="EMBL" id="VDN07611.1"/>
    </source>
</evidence>
<accession>A0A0N5D9X8</accession>
<evidence type="ECO:0000313" key="3">
    <source>
        <dbReference type="Proteomes" id="UP000276776"/>
    </source>
</evidence>
<gene>
    <name evidence="2" type="ORF">TCLT_LOCUS9943</name>
</gene>
<dbReference type="WBParaSite" id="TCLT_0000995401-mRNA-1">
    <property type="protein sequence ID" value="TCLT_0000995401-mRNA-1"/>
    <property type="gene ID" value="TCLT_0000995401"/>
</dbReference>
<reference evidence="4" key="1">
    <citation type="submission" date="2017-02" db="UniProtKB">
        <authorList>
            <consortium name="WormBaseParasite"/>
        </authorList>
    </citation>
    <scope>IDENTIFICATION</scope>
</reference>
<protein>
    <submittedName>
        <fullName evidence="4">Clathrin light chain</fullName>
    </submittedName>
</protein>
<name>A0A0N5D9X8_THECL</name>
<reference evidence="2 3" key="2">
    <citation type="submission" date="2018-11" db="EMBL/GenBank/DDBJ databases">
        <authorList>
            <consortium name="Pathogen Informatics"/>
        </authorList>
    </citation>
    <scope>NUCLEOTIDE SEQUENCE [LARGE SCALE GENOMIC DNA]</scope>
</reference>
<proteinExistence type="predicted"/>
<feature type="region of interest" description="Disordered" evidence="1">
    <location>
        <begin position="196"/>
        <end position="215"/>
    </location>
</feature>
<keyword evidence="3" id="KW-1185">Reference proteome</keyword>
<dbReference type="AlphaFoldDB" id="A0A0N5D9X8"/>